<feature type="transmembrane region" description="Helical" evidence="1">
    <location>
        <begin position="44"/>
        <end position="63"/>
    </location>
</feature>
<accession>A0ABP1ACN7</accession>
<evidence type="ECO:0000313" key="3">
    <source>
        <dbReference type="Proteomes" id="UP001497522"/>
    </source>
</evidence>
<sequence>MGTGFAGSESTCSSFKDPLSVSQLFGFVQALATSRFHTFARGHISTVLAAMVCVIYLMSEYVVGTAMLESKLLHSSTSHGDDDDFAEG</sequence>
<reference evidence="2" key="1">
    <citation type="submission" date="2024-03" db="EMBL/GenBank/DDBJ databases">
        <authorList>
            <consortium name="ELIXIR-Norway"/>
            <consortium name="Elixir Norway"/>
        </authorList>
    </citation>
    <scope>NUCLEOTIDE SEQUENCE</scope>
</reference>
<organism evidence="2 3">
    <name type="scientific">Sphagnum jensenii</name>
    <dbReference type="NCBI Taxonomy" id="128206"/>
    <lineage>
        <taxon>Eukaryota</taxon>
        <taxon>Viridiplantae</taxon>
        <taxon>Streptophyta</taxon>
        <taxon>Embryophyta</taxon>
        <taxon>Bryophyta</taxon>
        <taxon>Sphagnophytina</taxon>
        <taxon>Sphagnopsida</taxon>
        <taxon>Sphagnales</taxon>
        <taxon>Sphagnaceae</taxon>
        <taxon>Sphagnum</taxon>
    </lineage>
</organism>
<name>A0ABP1ACN7_9BRYO</name>
<proteinExistence type="predicted"/>
<keyword evidence="1" id="KW-1133">Transmembrane helix</keyword>
<keyword evidence="1" id="KW-0472">Membrane</keyword>
<dbReference type="Proteomes" id="UP001497522">
    <property type="component" value="Chromosome 11"/>
</dbReference>
<keyword evidence="3" id="KW-1185">Reference proteome</keyword>
<protein>
    <submittedName>
        <fullName evidence="2">Uncharacterized protein</fullName>
    </submittedName>
</protein>
<keyword evidence="1" id="KW-0812">Transmembrane</keyword>
<gene>
    <name evidence="2" type="ORF">CSSPJE1EN2_LOCUS3284</name>
</gene>
<evidence type="ECO:0000313" key="2">
    <source>
        <dbReference type="EMBL" id="CAK9860289.1"/>
    </source>
</evidence>
<evidence type="ECO:0000256" key="1">
    <source>
        <dbReference type="SAM" id="Phobius"/>
    </source>
</evidence>
<dbReference type="EMBL" id="OZ023712">
    <property type="protein sequence ID" value="CAK9860289.1"/>
    <property type="molecule type" value="Genomic_DNA"/>
</dbReference>